<sequence>MLALVATLAVWLLCRARTQAPADYEPYGYAPYAWISVTKCGAHTGWCMGTSQGGFALRRIGSQEGERDQCTHYCPGSIGALWRDTRGRSPDLTRYQTEGVMLGAYVKKLDRSSCVPVPGGFGCSERVVPHAPLNRISAMLHASPRNRDYYFGANSSAECDPGAQCAAYKLMKRTLRAPEASRRWPDSDDVLAIRNSAYACVLVYVGLGDAEAMGACHQQLGDNCFESNGNTFCVSSSEHARPGLTNWDGLASAPLAMCEISSVDDLAARGPDYSPTPEDIRDFVAPSMCDATVISVERALYSSAGGYLAVALDAALFATVAQAGHVVAKVPFDECVVPVSPDRKEFPAVLESVAETLARVSTSVSSTALLLDASRWGLTNCSKSNWERRQFGRVAKLAASALHRRGVRKLFLGLPPSRGLLASTDFLDLAEFEAFVTPRGRADAKDPRHCQNAWVSPSGQRTDGGDDERYAVVPYLMTLLRTGVRANKIVFTLSLTGGLKLSAPEGAGRWEVEGGLPLADLETNTALRCEEDLNTKCCSGSSTTVWARGVMVNVTVSSTSFETLKRFPELVAVAFGVNQFMIAPVDSDFKRGVRSDMPAILGIASAVHRLRDWKRQQMAAGISTAKAGAAKPSRFARSAELRTPPPLPSTNERLPELDELGDIVITVPESAYKDPASGSKSSLDPRYNVGLSHTLVCPGLVAVHGALGVFKEPHREMYSTSYDRIYVGNLYAMESCTPGEPDKRVESSGRPPQVAININTMVPTTDPNHYTVGILDAKRFVEYAPPVSRVCTAHNTGESSQGLNLVSVDDSYALDRPVVEHDRGVIVKPAEAIHFVSNFTPGLDYINLNVSCVNYDVSALKPCLISVCGGDDGCRRDYGKLCDSAHEITDDARRAGDLMREGLEELAAQERKASAYALPDNAPFPALDGPERRRTRHKRFLGSLLGGAALGLALHVSQRVDRLEVQMDSVKNAFTNVAGQLVEVSNRLDANVALIDGRIDEQERKMKRNTEIANKNFRLLRDAMKRNTEAALRDTNVKFSVMASYQMWYAQMQSVTHQMTQAAMHTKFMARGVENCLRQIASKRSGSCPSGMTVMRDHPGLSEFPTVGAALYRNRKLFIVHSLPNAVERAVVRGIIPMPKISTDGVPCWPDYDVWLIDGRFYEPSECHGKYCRRPELHERYRRCVEDPSECKTVCGECHRNICYRDKKVTWMEGSVTVEIESPPLKPFSRPHISDGPVSFADLLKDSLPGTPEMELLRAVNTTSNLLSVRQNLNNITRDLTDFDAKYNEIVAGRVSLGGWLSGFASSSALWISMGLLTTWCGALSAGIIYLVYCGGGGGAGPAIPRSAKLRRTKML</sequence>
<evidence type="ECO:0000313" key="3">
    <source>
        <dbReference type="EMBL" id="BBA49205.1"/>
    </source>
</evidence>
<proteinExistence type="predicted"/>
<organism evidence="3">
    <name type="scientific">Oryzias latipes</name>
    <name type="common">Japanese rice fish</name>
    <name type="synonym">Japanese killifish</name>
    <dbReference type="NCBI Taxonomy" id="8090"/>
    <lineage>
        <taxon>Eukaryota</taxon>
        <taxon>Metazoa</taxon>
        <taxon>Chordata</taxon>
        <taxon>Craniata</taxon>
        <taxon>Vertebrata</taxon>
        <taxon>Euteleostomi</taxon>
        <taxon>Actinopterygii</taxon>
        <taxon>Neopterygii</taxon>
        <taxon>Teleostei</taxon>
        <taxon>Neoteleostei</taxon>
        <taxon>Acanthomorphata</taxon>
        <taxon>Ovalentaria</taxon>
        <taxon>Atherinomorphae</taxon>
        <taxon>Beloniformes</taxon>
        <taxon>Adrianichthyidae</taxon>
        <taxon>Oryziinae</taxon>
        <taxon>Oryzias</taxon>
    </lineage>
</organism>
<name>A0A286P9U4_ORYLA</name>
<keyword evidence="2" id="KW-0732">Signal</keyword>
<keyword evidence="1" id="KW-1133">Transmembrane helix</keyword>
<keyword evidence="1" id="KW-0472">Membrane</keyword>
<dbReference type="EMBL" id="LC199500">
    <property type="protein sequence ID" value="BBA49205.1"/>
    <property type="molecule type" value="Genomic_DNA"/>
</dbReference>
<gene>
    <name evidence="3" type="primary">ORF45</name>
</gene>
<keyword evidence="1" id="KW-0812">Transmembrane</keyword>
<feature type="chain" id="PRO_5012990469" evidence="2">
    <location>
        <begin position="17"/>
        <end position="1356"/>
    </location>
</feature>
<feature type="signal peptide" evidence="2">
    <location>
        <begin position="1"/>
        <end position="16"/>
    </location>
</feature>
<accession>A0A286P9U4</accession>
<feature type="transmembrane region" description="Helical" evidence="1">
    <location>
        <begin position="1310"/>
        <end position="1333"/>
    </location>
</feature>
<reference evidence="3" key="1">
    <citation type="journal article" date="2017" name="Nat. Commun.">
        <title>Complete fusion of a transposon and herpesvirus created the Teratorn mobile element in medaka fish.</title>
        <authorList>
            <person name="Inoue Y."/>
            <person name="Saga T."/>
            <person name="Aikawa T."/>
            <person name="Kumagai M."/>
            <person name="Shimada A."/>
            <person name="Kawaguchi Y."/>
            <person name="Naruse K."/>
            <person name="Morishita S."/>
            <person name="Koga A."/>
            <person name="Takeda H."/>
        </authorList>
    </citation>
    <scope>NUCLEOTIDE SEQUENCE</scope>
</reference>
<dbReference type="InterPro" id="IPR031412">
    <property type="entry name" value="S_torovirinae"/>
</dbReference>
<protein>
    <submittedName>
        <fullName evidence="3">Membrane glycoprotein</fullName>
    </submittedName>
</protein>
<dbReference type="Pfam" id="PF17072">
    <property type="entry name" value="Spike_torovirin"/>
    <property type="match status" value="1"/>
</dbReference>
<evidence type="ECO:0000256" key="1">
    <source>
        <dbReference type="SAM" id="Phobius"/>
    </source>
</evidence>
<evidence type="ECO:0000256" key="2">
    <source>
        <dbReference type="SAM" id="SignalP"/>
    </source>
</evidence>